<proteinExistence type="predicted"/>
<dbReference type="InterPro" id="IPR000182">
    <property type="entry name" value="GNAT_dom"/>
</dbReference>
<dbReference type="RefSeq" id="WP_110840312.1">
    <property type="nucleotide sequence ID" value="NZ_QJVJ01000005.1"/>
</dbReference>
<keyword evidence="2" id="KW-0808">Transferase</keyword>
<protein>
    <submittedName>
        <fullName evidence="2">GNAT family N-acetyltransferase</fullName>
    </submittedName>
</protein>
<dbReference type="PANTHER" id="PTHR43617">
    <property type="entry name" value="L-AMINO ACID N-ACETYLTRANSFERASE"/>
    <property type="match status" value="1"/>
</dbReference>
<feature type="domain" description="N-acetyltransferase" evidence="1">
    <location>
        <begin position="1"/>
        <end position="170"/>
    </location>
</feature>
<dbReference type="Pfam" id="PF00583">
    <property type="entry name" value="Acetyltransf_1"/>
    <property type="match status" value="1"/>
</dbReference>
<comment type="caution">
    <text evidence="2">The sequence shown here is derived from an EMBL/GenBank/DDBJ whole genome shotgun (WGS) entry which is preliminary data.</text>
</comment>
<dbReference type="PROSITE" id="PS51186">
    <property type="entry name" value="GNAT"/>
    <property type="match status" value="1"/>
</dbReference>
<evidence type="ECO:0000259" key="1">
    <source>
        <dbReference type="PROSITE" id="PS51186"/>
    </source>
</evidence>
<dbReference type="EMBL" id="QJVJ01000005">
    <property type="protein sequence ID" value="PYI54251.1"/>
    <property type="molecule type" value="Genomic_DNA"/>
</dbReference>
<evidence type="ECO:0000313" key="2">
    <source>
        <dbReference type="EMBL" id="PYI54251.1"/>
    </source>
</evidence>
<accession>A0A2V5K4Q0</accession>
<gene>
    <name evidence="2" type="ORF">DLM86_12275</name>
</gene>
<dbReference type="AlphaFoldDB" id="A0A2V5K4Q0"/>
<dbReference type="GO" id="GO:0016747">
    <property type="term" value="F:acyltransferase activity, transferring groups other than amino-acyl groups"/>
    <property type="evidence" value="ECO:0007669"/>
    <property type="project" value="InterPro"/>
</dbReference>
<dbReference type="Proteomes" id="UP000247476">
    <property type="component" value="Unassembled WGS sequence"/>
</dbReference>
<dbReference type="Gene3D" id="3.40.630.30">
    <property type="match status" value="1"/>
</dbReference>
<reference evidence="2 3" key="1">
    <citation type="submission" date="2018-05" db="EMBL/GenBank/DDBJ databases">
        <title>Paenibacillus flagellatus sp. nov., isolated from selenium mineral soil.</title>
        <authorList>
            <person name="Dai X."/>
        </authorList>
    </citation>
    <scope>NUCLEOTIDE SEQUENCE [LARGE SCALE GENOMIC DNA]</scope>
    <source>
        <strain evidence="2 3">DXL2</strain>
    </source>
</reference>
<organism evidence="2 3">
    <name type="scientific">Paenibacillus flagellatus</name>
    <dbReference type="NCBI Taxonomy" id="2211139"/>
    <lineage>
        <taxon>Bacteria</taxon>
        <taxon>Bacillati</taxon>
        <taxon>Bacillota</taxon>
        <taxon>Bacilli</taxon>
        <taxon>Bacillales</taxon>
        <taxon>Paenibacillaceae</taxon>
        <taxon>Paenibacillus</taxon>
    </lineage>
</organism>
<name>A0A2V5K4Q0_9BACL</name>
<dbReference type="InterPro" id="IPR016181">
    <property type="entry name" value="Acyl_CoA_acyltransferase"/>
</dbReference>
<sequence length="192" mass="21399">MRIREATIDDAEALARVHVESWRTTYAGIVSDDYLSNLSVGRRKAMWERTLGQSNPDAIVFVAEDREGHIVGFASCGRCRTEDSGYDGELYAIYMLKDYQGIGLGTRLVGEAAAALKRNGFQSMMVWVLERNRAVAFYRKLGGERFLRKEERIGEELLAEVAFGWKRLDDVALNGYNGGEGDSDEGFGNPAT</sequence>
<evidence type="ECO:0000313" key="3">
    <source>
        <dbReference type="Proteomes" id="UP000247476"/>
    </source>
</evidence>
<dbReference type="SUPFAM" id="SSF55729">
    <property type="entry name" value="Acyl-CoA N-acyltransferases (Nat)"/>
    <property type="match status" value="1"/>
</dbReference>
<dbReference type="OrthoDB" id="5292888at2"/>
<dbReference type="CDD" id="cd04301">
    <property type="entry name" value="NAT_SF"/>
    <property type="match status" value="1"/>
</dbReference>
<dbReference type="PANTHER" id="PTHR43617:SF30">
    <property type="entry name" value="HISTONE ACETYLTRANSFERASE"/>
    <property type="match status" value="1"/>
</dbReference>
<keyword evidence="3" id="KW-1185">Reference proteome</keyword>
<dbReference type="InterPro" id="IPR050276">
    <property type="entry name" value="MshD_Acetyltransferase"/>
</dbReference>